<dbReference type="PRINTS" id="PR00674">
    <property type="entry name" value="LIGHTHARVSTB"/>
</dbReference>
<dbReference type="GO" id="GO:0019684">
    <property type="term" value="P:photosynthesis, light reaction"/>
    <property type="evidence" value="ECO:0007669"/>
    <property type="project" value="InterPro"/>
</dbReference>
<accession>A0A5C6U3R9</accession>
<keyword evidence="11 16" id="KW-1133">Transmembrane helix</keyword>
<evidence type="ECO:0000256" key="3">
    <source>
        <dbReference type="ARBA" id="ARBA00011052"/>
    </source>
</evidence>
<dbReference type="GO" id="GO:0046872">
    <property type="term" value="F:metal ion binding"/>
    <property type="evidence" value="ECO:0007669"/>
    <property type="project" value="UniProtKB-KW"/>
</dbReference>
<dbReference type="AlphaFoldDB" id="A0A5C6U3R9"/>
<evidence type="ECO:0000256" key="16">
    <source>
        <dbReference type="SAM" id="Phobius"/>
    </source>
</evidence>
<keyword evidence="9 15" id="KW-0460">Magnesium</keyword>
<name>A0A5C6U3R9_9BURK</name>
<dbReference type="PIRSF" id="PIRSF002900">
    <property type="entry name" value="Antenna_beta"/>
    <property type="match status" value="1"/>
</dbReference>
<organism evidence="18 19">
    <name type="scientific">Piscinibacter aquaticus</name>
    <dbReference type="NCBI Taxonomy" id="392597"/>
    <lineage>
        <taxon>Bacteria</taxon>
        <taxon>Pseudomonadati</taxon>
        <taxon>Pseudomonadota</taxon>
        <taxon>Betaproteobacteria</taxon>
        <taxon>Burkholderiales</taxon>
        <taxon>Sphaerotilaceae</taxon>
        <taxon>Piscinibacter</taxon>
    </lineage>
</organism>
<evidence type="ECO:0000256" key="9">
    <source>
        <dbReference type="ARBA" id="ARBA00022842"/>
    </source>
</evidence>
<dbReference type="InterPro" id="IPR035889">
    <property type="entry name" value="Light-harvesting_complex"/>
</dbReference>
<evidence type="ECO:0000256" key="1">
    <source>
        <dbReference type="ARBA" id="ARBA00002455"/>
    </source>
</evidence>
<keyword evidence="14" id="KW-0437">Light-harvesting polypeptide</keyword>
<keyword evidence="12" id="KW-0157">Chromophore</keyword>
<comment type="function">
    <text evidence="1">Antenna complexes are light-harvesting systems, which transfer the excitation energy to the reaction centers.</text>
</comment>
<evidence type="ECO:0000259" key="17">
    <source>
        <dbReference type="Pfam" id="PF00556"/>
    </source>
</evidence>
<evidence type="ECO:0000256" key="5">
    <source>
        <dbReference type="ARBA" id="ARBA00022494"/>
    </source>
</evidence>
<evidence type="ECO:0000256" key="10">
    <source>
        <dbReference type="ARBA" id="ARBA00022956"/>
    </source>
</evidence>
<dbReference type="InterPro" id="IPR002362">
    <property type="entry name" value="LHB-1/5"/>
</dbReference>
<dbReference type="PROSITE" id="PS00969">
    <property type="entry name" value="ANTENNA_COMP_BETA"/>
    <property type="match status" value="1"/>
</dbReference>
<keyword evidence="19" id="KW-1185">Reference proteome</keyword>
<dbReference type="GO" id="GO:0005886">
    <property type="term" value="C:plasma membrane"/>
    <property type="evidence" value="ECO:0007669"/>
    <property type="project" value="UniProtKB-SubCell"/>
</dbReference>
<dbReference type="GO" id="GO:0042314">
    <property type="term" value="F:bacteriochlorophyll binding"/>
    <property type="evidence" value="ECO:0007669"/>
    <property type="project" value="UniProtKB-KW"/>
</dbReference>
<keyword evidence="7 16" id="KW-0812">Transmembrane</keyword>
<evidence type="ECO:0000256" key="6">
    <source>
        <dbReference type="ARBA" id="ARBA00022549"/>
    </source>
</evidence>
<feature type="binding site" description="axial binding residue" evidence="15">
    <location>
        <position position="38"/>
    </location>
    <ligand>
        <name>a bacteriochlorophyll</name>
        <dbReference type="ChEBI" id="CHEBI:38201"/>
    </ligand>
    <ligandPart>
        <name>Mg</name>
        <dbReference type="ChEBI" id="CHEBI:25107"/>
    </ligandPart>
</feature>
<dbReference type="EMBL" id="VOPW01000001">
    <property type="protein sequence ID" value="TXC66386.1"/>
    <property type="molecule type" value="Genomic_DNA"/>
</dbReference>
<feature type="transmembrane region" description="Helical" evidence="16">
    <location>
        <begin position="21"/>
        <end position="43"/>
    </location>
</feature>
<evidence type="ECO:0000313" key="18">
    <source>
        <dbReference type="EMBL" id="TXC66386.1"/>
    </source>
</evidence>
<sequence>MAERKGSISGLTDEEAQEFHRFWVQGFVGFTAVAVVAHVLVWAPAPLALN</sequence>
<feature type="domain" description="Antenna complex alpha/beta subunit" evidence="17">
    <location>
        <begin position="13"/>
        <end position="43"/>
    </location>
</feature>
<evidence type="ECO:0000256" key="13">
    <source>
        <dbReference type="ARBA" id="ARBA00023136"/>
    </source>
</evidence>
<gene>
    <name evidence="18" type="ORF">FSC37_12615</name>
</gene>
<evidence type="ECO:0000313" key="19">
    <source>
        <dbReference type="Proteomes" id="UP000321832"/>
    </source>
</evidence>
<proteinExistence type="inferred from homology"/>
<dbReference type="Proteomes" id="UP000321832">
    <property type="component" value="Unassembled WGS sequence"/>
</dbReference>
<dbReference type="Pfam" id="PF00556">
    <property type="entry name" value="LHC"/>
    <property type="match status" value="1"/>
</dbReference>
<keyword evidence="8 15" id="KW-0479">Metal-binding</keyword>
<protein>
    <submittedName>
        <fullName evidence="18">Light-harvesting protein</fullName>
    </submittedName>
</protein>
<keyword evidence="4" id="KW-1003">Cell membrane</keyword>
<keyword evidence="13 16" id="KW-0472">Membrane</keyword>
<comment type="similarity">
    <text evidence="3">Belongs to the antenna complex beta subunit family.</text>
</comment>
<keyword evidence="10" id="KW-0076">Bacteriochlorophyll</keyword>
<evidence type="ECO:0000256" key="14">
    <source>
        <dbReference type="ARBA" id="ARBA00023243"/>
    </source>
</evidence>
<dbReference type="InterPro" id="IPR023623">
    <property type="entry name" value="Antenna_beta_CS"/>
</dbReference>
<evidence type="ECO:0000256" key="7">
    <source>
        <dbReference type="ARBA" id="ARBA00022692"/>
    </source>
</evidence>
<dbReference type="InterPro" id="IPR000066">
    <property type="entry name" value="Antenna_a/b"/>
</dbReference>
<evidence type="ECO:0000256" key="2">
    <source>
        <dbReference type="ARBA" id="ARBA00004249"/>
    </source>
</evidence>
<keyword evidence="6" id="KW-0042">Antenna complex</keyword>
<comment type="subcellular location">
    <subcellularLocation>
        <location evidence="2">Cell inner membrane</location>
        <topology evidence="2">Single-pass type II membrane protein</topology>
    </subcellularLocation>
</comment>
<dbReference type="SUPFAM" id="SSF56918">
    <property type="entry name" value="Light-harvesting complex subunits"/>
    <property type="match status" value="1"/>
</dbReference>
<evidence type="ECO:0000256" key="4">
    <source>
        <dbReference type="ARBA" id="ARBA00022475"/>
    </source>
</evidence>
<evidence type="ECO:0000256" key="15">
    <source>
        <dbReference type="PIRSR" id="PIRSR002900-1"/>
    </source>
</evidence>
<evidence type="ECO:0000256" key="11">
    <source>
        <dbReference type="ARBA" id="ARBA00022989"/>
    </source>
</evidence>
<dbReference type="InterPro" id="IPR023624">
    <property type="entry name" value="Antenna_beta_dom_sf"/>
</dbReference>
<feature type="binding site" description="axial binding residue" evidence="15">
    <location>
        <position position="20"/>
    </location>
    <ligand>
        <name>a bacteriochlorophyll</name>
        <dbReference type="ChEBI" id="CHEBI:38201"/>
    </ligand>
    <ligandPart>
        <name>Mg</name>
        <dbReference type="ChEBI" id="CHEBI:25107"/>
    </ligandPart>
</feature>
<dbReference type="Gene3D" id="1.20.5.250">
    <property type="match status" value="1"/>
</dbReference>
<evidence type="ECO:0000256" key="12">
    <source>
        <dbReference type="ARBA" id="ARBA00022991"/>
    </source>
</evidence>
<evidence type="ECO:0000256" key="8">
    <source>
        <dbReference type="ARBA" id="ARBA00022723"/>
    </source>
</evidence>
<comment type="caution">
    <text evidence="18">The sequence shown here is derived from an EMBL/GenBank/DDBJ whole genome shotgun (WGS) entry which is preliminary data.</text>
</comment>
<dbReference type="GO" id="GO:0030077">
    <property type="term" value="C:plasma membrane light-harvesting complex"/>
    <property type="evidence" value="ECO:0007669"/>
    <property type="project" value="InterPro"/>
</dbReference>
<keyword evidence="5" id="KW-0148">Chlorophyll</keyword>
<dbReference type="NCBIfam" id="NF040862">
    <property type="entry name" value="pufB_517_ASD"/>
    <property type="match status" value="1"/>
</dbReference>
<reference evidence="18 19" key="1">
    <citation type="submission" date="2019-08" db="EMBL/GenBank/DDBJ databases">
        <authorList>
            <person name="Khan S.A."/>
            <person name="Jeon C.O."/>
            <person name="Jeong S.E."/>
        </authorList>
    </citation>
    <scope>NUCLEOTIDE SEQUENCE [LARGE SCALE GENOMIC DNA]</scope>
    <source>
        <strain evidence="19">IMCC1728</strain>
    </source>
</reference>